<keyword evidence="2" id="KW-1185">Reference proteome</keyword>
<proteinExistence type="predicted"/>
<protein>
    <submittedName>
        <fullName evidence="1">Uncharacterized protein</fullName>
    </submittedName>
</protein>
<evidence type="ECO:0000313" key="1">
    <source>
        <dbReference type="EMBL" id="KAK8063563.1"/>
    </source>
</evidence>
<accession>A0ABR1UX99</accession>
<dbReference type="EMBL" id="JAQQWM010000005">
    <property type="protein sequence ID" value="KAK8063563.1"/>
    <property type="molecule type" value="Genomic_DNA"/>
</dbReference>
<reference evidence="1 2" key="1">
    <citation type="submission" date="2023-01" db="EMBL/GenBank/DDBJ databases">
        <title>Analysis of 21 Apiospora genomes using comparative genomics revels a genus with tremendous synthesis potential of carbohydrate active enzymes and secondary metabolites.</title>
        <authorList>
            <person name="Sorensen T."/>
        </authorList>
    </citation>
    <scope>NUCLEOTIDE SEQUENCE [LARGE SCALE GENOMIC DNA]</scope>
    <source>
        <strain evidence="1 2">CBS 83171</strain>
    </source>
</reference>
<sequence length="61" mass="7187">MEQHSWVKRLQVACHLWNREDDGDTDNAAEFRDRFGVEELDGCDELWHDDSVITPIIEEVD</sequence>
<name>A0ABR1UX99_9PEZI</name>
<comment type="caution">
    <text evidence="1">The sequence shown here is derived from an EMBL/GenBank/DDBJ whole genome shotgun (WGS) entry which is preliminary data.</text>
</comment>
<evidence type="ECO:0000313" key="2">
    <source>
        <dbReference type="Proteomes" id="UP001446871"/>
    </source>
</evidence>
<organism evidence="1 2">
    <name type="scientific">Apiospora saccharicola</name>
    <dbReference type="NCBI Taxonomy" id="335842"/>
    <lineage>
        <taxon>Eukaryota</taxon>
        <taxon>Fungi</taxon>
        <taxon>Dikarya</taxon>
        <taxon>Ascomycota</taxon>
        <taxon>Pezizomycotina</taxon>
        <taxon>Sordariomycetes</taxon>
        <taxon>Xylariomycetidae</taxon>
        <taxon>Amphisphaeriales</taxon>
        <taxon>Apiosporaceae</taxon>
        <taxon>Apiospora</taxon>
    </lineage>
</organism>
<gene>
    <name evidence="1" type="ORF">PG996_008215</name>
</gene>
<dbReference type="Proteomes" id="UP001446871">
    <property type="component" value="Unassembled WGS sequence"/>
</dbReference>